<dbReference type="PANTHER" id="PTHR10663:SF375">
    <property type="entry name" value="LD29171P"/>
    <property type="match status" value="1"/>
</dbReference>
<reference evidence="8 9" key="1">
    <citation type="journal article" date="2019" name="Nat. Ecol. Evol.">
        <title>Megaphylogeny resolves global patterns of mushroom evolution.</title>
        <authorList>
            <person name="Varga T."/>
            <person name="Krizsan K."/>
            <person name="Foldi C."/>
            <person name="Dima B."/>
            <person name="Sanchez-Garcia M."/>
            <person name="Sanchez-Ramirez S."/>
            <person name="Szollosi G.J."/>
            <person name="Szarkandi J.G."/>
            <person name="Papp V."/>
            <person name="Albert L."/>
            <person name="Andreopoulos W."/>
            <person name="Angelini C."/>
            <person name="Antonin V."/>
            <person name="Barry K.W."/>
            <person name="Bougher N.L."/>
            <person name="Buchanan P."/>
            <person name="Buyck B."/>
            <person name="Bense V."/>
            <person name="Catcheside P."/>
            <person name="Chovatia M."/>
            <person name="Cooper J."/>
            <person name="Damon W."/>
            <person name="Desjardin D."/>
            <person name="Finy P."/>
            <person name="Geml J."/>
            <person name="Haridas S."/>
            <person name="Hughes K."/>
            <person name="Justo A."/>
            <person name="Karasinski D."/>
            <person name="Kautmanova I."/>
            <person name="Kiss B."/>
            <person name="Kocsube S."/>
            <person name="Kotiranta H."/>
            <person name="LaButti K.M."/>
            <person name="Lechner B.E."/>
            <person name="Liimatainen K."/>
            <person name="Lipzen A."/>
            <person name="Lukacs Z."/>
            <person name="Mihaltcheva S."/>
            <person name="Morgado L.N."/>
            <person name="Niskanen T."/>
            <person name="Noordeloos M.E."/>
            <person name="Ohm R.A."/>
            <person name="Ortiz-Santana B."/>
            <person name="Ovrebo C."/>
            <person name="Racz N."/>
            <person name="Riley R."/>
            <person name="Savchenko A."/>
            <person name="Shiryaev A."/>
            <person name="Soop K."/>
            <person name="Spirin V."/>
            <person name="Szebenyi C."/>
            <person name="Tomsovsky M."/>
            <person name="Tulloss R.E."/>
            <person name="Uehling J."/>
            <person name="Grigoriev I.V."/>
            <person name="Vagvolgyi C."/>
            <person name="Papp T."/>
            <person name="Martin F.M."/>
            <person name="Miettinen O."/>
            <person name="Hibbett D.S."/>
            <person name="Nagy L.G."/>
        </authorList>
    </citation>
    <scope>NUCLEOTIDE SEQUENCE [LARGE SCALE GENOMIC DNA]</scope>
    <source>
        <strain evidence="8 9">FP101781</strain>
    </source>
</reference>
<dbReference type="Gene3D" id="1.10.1000.11">
    <property type="entry name" value="Arf Nucleotide-binding Site Opener,domain 2"/>
    <property type="match status" value="1"/>
</dbReference>
<feature type="compositionally biased region" description="Polar residues" evidence="6">
    <location>
        <begin position="148"/>
        <end position="160"/>
    </location>
</feature>
<feature type="region of interest" description="Disordered" evidence="6">
    <location>
        <begin position="259"/>
        <end position="283"/>
    </location>
</feature>
<dbReference type="InterPro" id="IPR016024">
    <property type="entry name" value="ARM-type_fold"/>
</dbReference>
<feature type="region of interest" description="Disordered" evidence="6">
    <location>
        <begin position="758"/>
        <end position="783"/>
    </location>
</feature>
<dbReference type="InterPro" id="IPR015403">
    <property type="entry name" value="Mon2/Sec7/BIG1-like_HDS"/>
</dbReference>
<dbReference type="Pfam" id="PF20252">
    <property type="entry name" value="BIG2_C"/>
    <property type="match status" value="1"/>
</dbReference>
<evidence type="ECO:0000256" key="2">
    <source>
        <dbReference type="ARBA" id="ARBA00022490"/>
    </source>
</evidence>
<dbReference type="InterPro" id="IPR032691">
    <property type="entry name" value="Mon2/Sec7/BIG1-like_HUS"/>
</dbReference>
<evidence type="ECO:0000313" key="8">
    <source>
        <dbReference type="EMBL" id="TEB30232.1"/>
    </source>
</evidence>
<feature type="region of interest" description="Disordered" evidence="6">
    <location>
        <begin position="686"/>
        <end position="710"/>
    </location>
</feature>
<dbReference type="InterPro" id="IPR035999">
    <property type="entry name" value="Sec7_dom_sf"/>
</dbReference>
<feature type="region of interest" description="Disordered" evidence="6">
    <location>
        <begin position="82"/>
        <end position="160"/>
    </location>
</feature>
<dbReference type="CDD" id="cd00171">
    <property type="entry name" value="Sec7"/>
    <property type="match status" value="1"/>
</dbReference>
<dbReference type="GO" id="GO:0030663">
    <property type="term" value="C:COPI-coated vesicle membrane"/>
    <property type="evidence" value="ECO:0007669"/>
    <property type="project" value="UniProtKB-SubCell"/>
</dbReference>
<evidence type="ECO:0000313" key="9">
    <source>
        <dbReference type="Proteomes" id="UP000298030"/>
    </source>
</evidence>
<keyword evidence="1" id="KW-0813">Transport</keyword>
<dbReference type="PROSITE" id="PS50190">
    <property type="entry name" value="SEC7"/>
    <property type="match status" value="1"/>
</dbReference>
<proteinExistence type="predicted"/>
<dbReference type="InterPro" id="IPR032629">
    <property type="entry name" value="DCB_dom"/>
</dbReference>
<name>A0A4Y7T9F9_COPMI</name>
<feature type="region of interest" description="Disordered" evidence="6">
    <location>
        <begin position="372"/>
        <end position="436"/>
    </location>
</feature>
<evidence type="ECO:0000256" key="1">
    <source>
        <dbReference type="ARBA" id="ARBA00022448"/>
    </source>
</evidence>
<dbReference type="SMART" id="SM00222">
    <property type="entry name" value="Sec7"/>
    <property type="match status" value="1"/>
</dbReference>
<protein>
    <submittedName>
        <fullName evidence="8">Sec7-domain-containing protein</fullName>
    </submittedName>
</protein>
<dbReference type="PANTHER" id="PTHR10663">
    <property type="entry name" value="GUANYL-NUCLEOTIDE EXCHANGE FACTOR"/>
    <property type="match status" value="1"/>
</dbReference>
<dbReference type="InterPro" id="IPR000904">
    <property type="entry name" value="Sec7_dom"/>
</dbReference>
<dbReference type="OrthoDB" id="18431at2759"/>
<feature type="domain" description="SEC7" evidence="7">
    <location>
        <begin position="805"/>
        <end position="994"/>
    </location>
</feature>
<feature type="region of interest" description="Disordered" evidence="6">
    <location>
        <begin position="1"/>
        <end position="60"/>
    </location>
</feature>
<dbReference type="Pfam" id="PF09324">
    <property type="entry name" value="Sec7-like_HDS"/>
    <property type="match status" value="1"/>
</dbReference>
<dbReference type="Pfam" id="PF16213">
    <property type="entry name" value="DCB"/>
    <property type="match status" value="1"/>
</dbReference>
<keyword evidence="2" id="KW-0963">Cytoplasm</keyword>
<sequence>MDGNGNATHDTPPSPPKELLVDGTGEDPSTSRRTDELDATPAVQTPRISVTDFGSETPPRFIDIDIEKEELTVGQVEAKVEVATPQLSQEEEVHELEIDNDNESLPPPTPAKDTVHVEVGPHPLPPSPQPERTASLSTNGHPDPRPQSPTLSTTSGSSNIAHKRTQTSFQGHHMSKVLISSALDQIASSKEAKRSAPLKESTQKATELLQAGRVGENPRDILEPLRLACETKNEKLMAVSLDCISKLIGFDFFADDDIDLPQRPSPPPSPNPNRRSSIPDGNQSIPQPSLVDLVAHTIVSCYTETTPDTVCVQIVKAILNLVVSTTTVVHHSSLLKCIRTVYNIYMLSAELRTQQVAQAALSQMVDHIFNRSGLEDEPRHSVDRRDSLAASVPDSLPGLNTAETEAPSSERSTTPTEPSKVPSPPQGPKDPGEDLDLVIASNDSAGEAKDDVLLAEDVDASQVLDVPPEANGVRLEEHQLTLRDLFVKDAFLIFRALCKKSREPLSVESERDPKSPAMRSKLFALQLILRILNGHMTFIVHPTSILYSVSNNEAAHFAQAISQHLCLSVSKNVISPVPDIFEISVEIFWRILSGMRTKLKKEIEVLLHEIFIPILEMKTSTLKQKAVIMGMFSRLCQDPQALVEIYLNYDCDREAADNIYEHLMNIISKFGTITAGAIPHAKAATDSVTASPALSPTTNKTHGQTMPSWNSGVLSVSGTLDTSHLGQSDAQLKRQALEALVDVLRSLSVWGTAASVSTSKSRDDVVPPPSARSQTGDRRENSLSALGSTEALRIQTPEPFDDPGRFESAKQRKTTLLEGIKKFNYKPKKGVQFLIESGFIPSKEPKDMATFLFHTDGLNKAMLGEYLGEGDTENVAIMHQFVDLLDFSGIQFVDALRAFLQKFRLPGESQKIDRFVLKFAERYIDANPKTAFANAETAYVLSYSVIMLNTDLYNPQVKRRMTKQDFVKNNRGINDGADLPEELLSQIFDDIASNEIRMQDEIEAKILQQGAAGLANPFTGVGRDLQKEAYILQTSGMSNKTEAMFRNLRSSHRSDQFFSASHTVHVRAMLEVAWMAFLAGLSGPLQESDDSEVVDLCLDGFKNAIRIACFFDLELQRNAFVTTLGKFTFLNNLGEMKSKNMDAIKSLLDVAVSDGNNLKGSWKDVLTCVSQLEHMQLIGSGVDLTDKKGRSRKPNEELANESRSTHITVAADMVFSLSHHLSSTAIVDFVRALCSVSWEEIQSSGMSQHPRLFSLQKLVDISYYNMGRIRIEWSNMWEILGEHFNQVCCHSNTHVSFFALDALRQLAMRFLEKEELAHFAFQKDFLKPFEYTMIHNHNPDIRDMVLQCLHQMIQARVRNLRSGWRTMFGVFSAASKAQSERIAHSAFELVTRLNRDNFTPIVKYGAFTDLVVCITEFCKVSKYQKISLLAIAMLRGVIPVMLENPECAQLLDKAKVGSEQGLDEGMIKLWWPILFGFRDIIMNGEDLEVRRLALDSLFTTLKTYGSTYPLDFWDTVCQELLLQIFAPLKSKQEMTRFSTQEDMSVWLSTTMIQALRDLVDLYTYFFETLGRMLDGLFDLLSICICQEDNTLSRIGTSCLQQFLESNVQKFTPALWEKVITTFSRLFRTTTPHQLFDEELRADLDIDVQPGANGSANGTITQEARQQAFSQIIFKCILQLLLIETATDLLRNQDFFANIPADQLLKLLGVLNHSYKFAHEFNEDKDLRTGLWKVGFMKHLPNLLKQETTSASTVMHNLLLMYHDARPEYQVARPQITERLLLLGLEILDTYNKLRPDPSGKNVLTWNPVVAETLDGFSRLDDKTFGRYLSAVYPLAVELLSRDIPPEIRQPLKTYFTRVGLAQRIIDSTS</sequence>
<keyword evidence="4" id="KW-0472">Membrane</keyword>
<evidence type="ECO:0000259" key="7">
    <source>
        <dbReference type="PROSITE" id="PS50190"/>
    </source>
</evidence>
<dbReference type="GO" id="GO:0015031">
    <property type="term" value="P:protein transport"/>
    <property type="evidence" value="ECO:0007669"/>
    <property type="project" value="UniProtKB-KW"/>
</dbReference>
<dbReference type="SUPFAM" id="SSF48425">
    <property type="entry name" value="Sec7 domain"/>
    <property type="match status" value="1"/>
</dbReference>
<comment type="subcellular location">
    <subcellularLocation>
        <location evidence="5">Cytoplasmic vesicle</location>
        <location evidence="5">COPI-coated vesicle membrane</location>
    </subcellularLocation>
</comment>
<keyword evidence="3" id="KW-0653">Protein transport</keyword>
<organism evidence="8 9">
    <name type="scientific">Coprinellus micaceus</name>
    <name type="common">Glistening ink-cap mushroom</name>
    <name type="synonym">Coprinus micaceus</name>
    <dbReference type="NCBI Taxonomy" id="71717"/>
    <lineage>
        <taxon>Eukaryota</taxon>
        <taxon>Fungi</taxon>
        <taxon>Dikarya</taxon>
        <taxon>Basidiomycota</taxon>
        <taxon>Agaricomycotina</taxon>
        <taxon>Agaricomycetes</taxon>
        <taxon>Agaricomycetidae</taxon>
        <taxon>Agaricales</taxon>
        <taxon>Agaricineae</taxon>
        <taxon>Psathyrellaceae</taxon>
        <taxon>Coprinellus</taxon>
    </lineage>
</organism>
<accession>A0A4Y7T9F9</accession>
<dbReference type="SUPFAM" id="SSF48371">
    <property type="entry name" value="ARM repeat"/>
    <property type="match status" value="2"/>
</dbReference>
<feature type="compositionally biased region" description="Polar residues" evidence="6">
    <location>
        <begin position="42"/>
        <end position="54"/>
    </location>
</feature>
<dbReference type="FunFam" id="1.10.1000.11:FF:000003">
    <property type="entry name" value="Brefeldin A-inhibited guanine nucleotide-exchange protein 1"/>
    <property type="match status" value="1"/>
</dbReference>
<evidence type="ECO:0000256" key="3">
    <source>
        <dbReference type="ARBA" id="ARBA00022927"/>
    </source>
</evidence>
<gene>
    <name evidence="8" type="ORF">FA13DRAFT_1734057</name>
</gene>
<dbReference type="Pfam" id="PF01369">
    <property type="entry name" value="Sec7"/>
    <property type="match status" value="1"/>
</dbReference>
<dbReference type="FunFam" id="1.10.220.20:FF:000002">
    <property type="entry name" value="Brefeldin A-inhibited guanine nucleotide-exchange protein 1"/>
    <property type="match status" value="1"/>
</dbReference>
<comment type="caution">
    <text evidence="8">The sequence shown here is derived from an EMBL/GenBank/DDBJ whole genome shotgun (WGS) entry which is preliminary data.</text>
</comment>
<dbReference type="InterPro" id="IPR023394">
    <property type="entry name" value="Sec7_C_sf"/>
</dbReference>
<evidence type="ECO:0000256" key="5">
    <source>
        <dbReference type="ARBA" id="ARBA00060451"/>
    </source>
</evidence>
<evidence type="ECO:0000256" key="4">
    <source>
        <dbReference type="ARBA" id="ARBA00023136"/>
    </source>
</evidence>
<dbReference type="GO" id="GO:0032012">
    <property type="term" value="P:regulation of ARF protein signal transduction"/>
    <property type="evidence" value="ECO:0007669"/>
    <property type="project" value="InterPro"/>
</dbReference>
<dbReference type="EMBL" id="QPFP01000024">
    <property type="protein sequence ID" value="TEB30232.1"/>
    <property type="molecule type" value="Genomic_DNA"/>
</dbReference>
<keyword evidence="9" id="KW-1185">Reference proteome</keyword>
<dbReference type="GO" id="GO:0005085">
    <property type="term" value="F:guanyl-nucleotide exchange factor activity"/>
    <property type="evidence" value="ECO:0007669"/>
    <property type="project" value="InterPro"/>
</dbReference>
<dbReference type="InterPro" id="IPR046455">
    <property type="entry name" value="Sec7/BIG1-like_C"/>
</dbReference>
<dbReference type="STRING" id="71717.A0A4Y7T9F9"/>
<evidence type="ECO:0000256" key="6">
    <source>
        <dbReference type="SAM" id="MobiDB-lite"/>
    </source>
</evidence>
<feature type="compositionally biased region" description="Acidic residues" evidence="6">
    <location>
        <begin position="89"/>
        <end position="102"/>
    </location>
</feature>
<dbReference type="Pfam" id="PF12783">
    <property type="entry name" value="Sec7-like_HUS"/>
    <property type="match status" value="1"/>
</dbReference>
<feature type="compositionally biased region" description="Polar residues" evidence="6">
    <location>
        <begin position="130"/>
        <end position="140"/>
    </location>
</feature>
<feature type="compositionally biased region" description="Low complexity" evidence="6">
    <location>
        <begin position="401"/>
        <end position="419"/>
    </location>
</feature>
<feature type="compositionally biased region" description="Polar residues" evidence="6">
    <location>
        <begin position="1"/>
        <end position="11"/>
    </location>
</feature>
<dbReference type="Gene3D" id="1.10.220.20">
    <property type="match status" value="1"/>
</dbReference>
<dbReference type="Proteomes" id="UP000298030">
    <property type="component" value="Unassembled WGS sequence"/>
</dbReference>
<feature type="compositionally biased region" description="Basic and acidic residues" evidence="6">
    <location>
        <begin position="373"/>
        <end position="387"/>
    </location>
</feature>